<dbReference type="PROSITE" id="PS00107">
    <property type="entry name" value="PROTEIN_KINASE_ATP"/>
    <property type="match status" value="1"/>
</dbReference>
<feature type="compositionally biased region" description="Polar residues" evidence="4">
    <location>
        <begin position="466"/>
        <end position="475"/>
    </location>
</feature>
<feature type="region of interest" description="Disordered" evidence="4">
    <location>
        <begin position="444"/>
        <end position="577"/>
    </location>
</feature>
<feature type="compositionally biased region" description="Basic and acidic residues" evidence="4">
    <location>
        <begin position="495"/>
        <end position="504"/>
    </location>
</feature>
<evidence type="ECO:0000256" key="1">
    <source>
        <dbReference type="ARBA" id="ARBA00022741"/>
    </source>
</evidence>
<dbReference type="GO" id="GO:0004674">
    <property type="term" value="F:protein serine/threonine kinase activity"/>
    <property type="evidence" value="ECO:0007669"/>
    <property type="project" value="TreeGrafter"/>
</dbReference>
<dbReference type="EMBL" id="HBGL01012142">
    <property type="protein sequence ID" value="CAD9303521.1"/>
    <property type="molecule type" value="Transcribed_RNA"/>
</dbReference>
<dbReference type="PANTHER" id="PTHR24056">
    <property type="entry name" value="CELL DIVISION PROTEIN KINASE"/>
    <property type="match status" value="1"/>
</dbReference>
<feature type="compositionally biased region" description="Basic residues" evidence="4">
    <location>
        <begin position="564"/>
        <end position="577"/>
    </location>
</feature>
<evidence type="ECO:0000256" key="4">
    <source>
        <dbReference type="SAM" id="MobiDB-lite"/>
    </source>
</evidence>
<dbReference type="InterPro" id="IPR008266">
    <property type="entry name" value="Tyr_kinase_AS"/>
</dbReference>
<reference evidence="6" key="1">
    <citation type="submission" date="2021-01" db="EMBL/GenBank/DDBJ databases">
        <authorList>
            <person name="Corre E."/>
            <person name="Pelletier E."/>
            <person name="Niang G."/>
            <person name="Scheremetjew M."/>
            <person name="Finn R."/>
            <person name="Kale V."/>
            <person name="Holt S."/>
            <person name="Cochrane G."/>
            <person name="Meng A."/>
            <person name="Brown T."/>
            <person name="Cohen L."/>
        </authorList>
    </citation>
    <scope>NUCLEOTIDE SEQUENCE</scope>
    <source>
        <strain evidence="6">ATCC 50979</strain>
    </source>
</reference>
<feature type="domain" description="Protein kinase" evidence="5">
    <location>
        <begin position="133"/>
        <end position="443"/>
    </location>
</feature>
<dbReference type="InterPro" id="IPR000719">
    <property type="entry name" value="Prot_kinase_dom"/>
</dbReference>
<keyword evidence="1 3" id="KW-0547">Nucleotide-binding</keyword>
<dbReference type="Pfam" id="PF00069">
    <property type="entry name" value="Pkinase"/>
    <property type="match status" value="1"/>
</dbReference>
<proteinExistence type="predicted"/>
<feature type="binding site" evidence="3">
    <location>
        <position position="162"/>
    </location>
    <ligand>
        <name>ATP</name>
        <dbReference type="ChEBI" id="CHEBI:30616"/>
    </ligand>
</feature>
<dbReference type="Gene3D" id="1.10.510.10">
    <property type="entry name" value="Transferase(Phosphotransferase) domain 1"/>
    <property type="match status" value="1"/>
</dbReference>
<accession>A0A7S1YGF7</accession>
<evidence type="ECO:0000256" key="3">
    <source>
        <dbReference type="PROSITE-ProRule" id="PRU10141"/>
    </source>
</evidence>
<dbReference type="InterPro" id="IPR050108">
    <property type="entry name" value="CDK"/>
</dbReference>
<evidence type="ECO:0000313" key="6">
    <source>
        <dbReference type="EMBL" id="CAD9303521.1"/>
    </source>
</evidence>
<organism evidence="6">
    <name type="scientific">Sexangularia sp. CB-2014</name>
    <dbReference type="NCBI Taxonomy" id="1486929"/>
    <lineage>
        <taxon>Eukaryota</taxon>
        <taxon>Amoebozoa</taxon>
        <taxon>Tubulinea</taxon>
        <taxon>Elardia</taxon>
        <taxon>Arcellinida</taxon>
        <taxon>Arcellinida incertae sedis</taxon>
        <taxon>Sexangularia</taxon>
    </lineage>
</organism>
<dbReference type="PROSITE" id="PS50011">
    <property type="entry name" value="PROTEIN_KINASE_DOM"/>
    <property type="match status" value="1"/>
</dbReference>
<evidence type="ECO:0000259" key="5">
    <source>
        <dbReference type="PROSITE" id="PS50011"/>
    </source>
</evidence>
<protein>
    <recommendedName>
        <fullName evidence="5">Protein kinase domain-containing protein</fullName>
    </recommendedName>
</protein>
<dbReference type="Gene3D" id="3.30.200.20">
    <property type="entry name" value="Phosphorylase Kinase, domain 1"/>
    <property type="match status" value="1"/>
</dbReference>
<dbReference type="SUPFAM" id="SSF56112">
    <property type="entry name" value="Protein kinase-like (PK-like)"/>
    <property type="match status" value="1"/>
</dbReference>
<sequence>MANELSSVSSLLSALDSLGSSPSSNRSWPAAEPVLEALSNSGSHRYGRSRSCSDSTETFSFAESDWERTEHEAPRLLSTTASRTAQVNGRTLTSSFYARFIKDTQAQWDFYAAKWRPDILEPMSVDDVSDTSYHHEGVVGAGTYGVVAKMHDRRSDVMVAAKIFRKFDKNGETALSTLHHSFEHEVSMLLHVPPHRNIVSLHRIFVTDEILVILTPFYQTDLFHLRQQVSKSGGALAWFTLPQIKGIMLQLFSALAHLHDAGVLHRDVTSANVMYHSDGLIRLVDFGIARSCVQVPVPEQANLVLPCHSPYYTTGMTALWFRAPELLMSNSLGYDAGVDIWGAACVFGELLFRKVLLPGHNDKDQLFLSSFICGHRWETSSFKPPTPDASIDQERRKTLVDAVARKCPDAVNSGVVELLADCLFVYDPADRWAAGRLVNHPFFTTTLPRPAPPSEMPRFADRDATQAASCNPASRRSSKIFTDADAGAAPPPPRQDGDDADVKKKAAPTSLSRIRRLSKRVEERIADSSSAGESSDTETPRRTRTPRRARREAREKLEETPEKARRRRRRRAAERPE</sequence>
<dbReference type="GO" id="GO:0005524">
    <property type="term" value="F:ATP binding"/>
    <property type="evidence" value="ECO:0007669"/>
    <property type="project" value="UniProtKB-UniRule"/>
</dbReference>
<dbReference type="InterPro" id="IPR017441">
    <property type="entry name" value="Protein_kinase_ATP_BS"/>
</dbReference>
<name>A0A7S1YGF7_9EUKA</name>
<dbReference type="PROSITE" id="PS00109">
    <property type="entry name" value="PROTEIN_KINASE_TYR"/>
    <property type="match status" value="1"/>
</dbReference>
<dbReference type="AlphaFoldDB" id="A0A7S1YGF7"/>
<dbReference type="InterPro" id="IPR011009">
    <property type="entry name" value="Kinase-like_dom_sf"/>
</dbReference>
<evidence type="ECO:0000256" key="2">
    <source>
        <dbReference type="ARBA" id="ARBA00022840"/>
    </source>
</evidence>
<dbReference type="PANTHER" id="PTHR24056:SF400">
    <property type="entry name" value="KINASE, PUTATIVE-RELATED"/>
    <property type="match status" value="1"/>
</dbReference>
<dbReference type="GO" id="GO:0005634">
    <property type="term" value="C:nucleus"/>
    <property type="evidence" value="ECO:0007669"/>
    <property type="project" value="TreeGrafter"/>
</dbReference>
<gene>
    <name evidence="6" type="ORF">SSP0437_LOCUS9484</name>
</gene>
<keyword evidence="2 3" id="KW-0067">ATP-binding</keyword>
<feature type="compositionally biased region" description="Basic residues" evidence="4">
    <location>
        <begin position="542"/>
        <end position="551"/>
    </location>
</feature>
<feature type="compositionally biased region" description="Basic and acidic residues" evidence="4">
    <location>
        <begin position="552"/>
        <end position="563"/>
    </location>
</feature>